<dbReference type="RefSeq" id="WP_191691440.1">
    <property type="nucleotide sequence ID" value="NZ_JACSQY010000012.1"/>
</dbReference>
<proteinExistence type="inferred from homology"/>
<feature type="active site" description="Charge relay system" evidence="5">
    <location>
        <position position="346"/>
    </location>
</feature>
<evidence type="ECO:0000313" key="9">
    <source>
        <dbReference type="Proteomes" id="UP000659496"/>
    </source>
</evidence>
<dbReference type="PROSITE" id="PS00138">
    <property type="entry name" value="SUBTILASE_SER"/>
    <property type="match status" value="1"/>
</dbReference>
<feature type="chain" id="PRO_5047051421" evidence="6">
    <location>
        <begin position="30"/>
        <end position="608"/>
    </location>
</feature>
<dbReference type="InterPro" id="IPR015500">
    <property type="entry name" value="Peptidase_S8_subtilisin-rel"/>
</dbReference>
<dbReference type="Proteomes" id="UP000659496">
    <property type="component" value="Unassembled WGS sequence"/>
</dbReference>
<evidence type="ECO:0000256" key="4">
    <source>
        <dbReference type="ARBA" id="ARBA00022825"/>
    </source>
</evidence>
<evidence type="ECO:0000256" key="5">
    <source>
        <dbReference type="PROSITE-ProRule" id="PRU01240"/>
    </source>
</evidence>
<dbReference type="EMBL" id="JACSQY010000012">
    <property type="protein sequence ID" value="MBD7909344.1"/>
    <property type="molecule type" value="Genomic_DNA"/>
</dbReference>
<dbReference type="InterPro" id="IPR003343">
    <property type="entry name" value="Big_2"/>
</dbReference>
<accession>A0ABR8PMG0</accession>
<dbReference type="InterPro" id="IPR022398">
    <property type="entry name" value="Peptidase_S8_His-AS"/>
</dbReference>
<gene>
    <name evidence="8" type="ORF">H9659_13490</name>
</gene>
<feature type="signal peptide" evidence="6">
    <location>
        <begin position="1"/>
        <end position="29"/>
    </location>
</feature>
<keyword evidence="3 5" id="KW-0378">Hydrolase</keyword>
<dbReference type="InterPro" id="IPR036852">
    <property type="entry name" value="Peptidase_S8/S53_dom_sf"/>
</dbReference>
<feature type="active site" description="Charge relay system" evidence="5">
    <location>
        <position position="154"/>
    </location>
</feature>
<dbReference type="SMART" id="SM00635">
    <property type="entry name" value="BID_2"/>
    <property type="match status" value="1"/>
</dbReference>
<evidence type="ECO:0000259" key="7">
    <source>
        <dbReference type="SMART" id="SM00635"/>
    </source>
</evidence>
<dbReference type="Pfam" id="PF02368">
    <property type="entry name" value="Big_2"/>
    <property type="match status" value="1"/>
</dbReference>
<comment type="similarity">
    <text evidence="1 5">Belongs to the peptidase S8 family.</text>
</comment>
<evidence type="ECO:0000256" key="1">
    <source>
        <dbReference type="ARBA" id="ARBA00011073"/>
    </source>
</evidence>
<feature type="domain" description="BIG2" evidence="7">
    <location>
        <begin position="416"/>
        <end position="498"/>
    </location>
</feature>
<dbReference type="PANTHER" id="PTHR43806:SF11">
    <property type="entry name" value="CEREVISIN-RELATED"/>
    <property type="match status" value="1"/>
</dbReference>
<dbReference type="PROSITE" id="PS51892">
    <property type="entry name" value="SUBTILASE"/>
    <property type="match status" value="1"/>
</dbReference>
<dbReference type="InterPro" id="IPR000209">
    <property type="entry name" value="Peptidase_S8/S53_dom"/>
</dbReference>
<feature type="active site" description="Charge relay system" evidence="5">
    <location>
        <position position="188"/>
    </location>
</feature>
<protein>
    <submittedName>
        <fullName evidence="8">S8 family serine peptidase</fullName>
    </submittedName>
</protein>
<dbReference type="Gene3D" id="2.60.40.1080">
    <property type="match status" value="1"/>
</dbReference>
<dbReference type="InterPro" id="IPR008964">
    <property type="entry name" value="Invasin/intimin_cell_adhesion"/>
</dbReference>
<dbReference type="PANTHER" id="PTHR43806">
    <property type="entry name" value="PEPTIDASE S8"/>
    <property type="match status" value="1"/>
</dbReference>
<comment type="caution">
    <text evidence="8">The sequence shown here is derived from an EMBL/GenBank/DDBJ whole genome shotgun (WGS) entry which is preliminary data.</text>
</comment>
<name>A0ABR8PMG0_9BACL</name>
<reference evidence="8 9" key="1">
    <citation type="submission" date="2020-08" db="EMBL/GenBank/DDBJ databases">
        <title>A Genomic Blueprint of the Chicken Gut Microbiome.</title>
        <authorList>
            <person name="Gilroy R."/>
            <person name="Ravi A."/>
            <person name="Getino M."/>
            <person name="Pursley I."/>
            <person name="Horton D.L."/>
            <person name="Alikhan N.-F."/>
            <person name="Baker D."/>
            <person name="Gharbi K."/>
            <person name="Hall N."/>
            <person name="Watson M."/>
            <person name="Adriaenssens E.M."/>
            <person name="Foster-Nyarko E."/>
            <person name="Jarju S."/>
            <person name="Secka A."/>
            <person name="Antonio M."/>
            <person name="Oren A."/>
            <person name="Chaudhuri R."/>
            <person name="La Ragione R.M."/>
            <person name="Hildebrand F."/>
            <person name="Pallen M.J."/>
        </authorList>
    </citation>
    <scope>NUCLEOTIDE SEQUENCE [LARGE SCALE GENOMIC DNA]</scope>
    <source>
        <strain evidence="8 9">Sa3CUA8</strain>
    </source>
</reference>
<dbReference type="SUPFAM" id="SSF52743">
    <property type="entry name" value="Subtilisin-like"/>
    <property type="match status" value="1"/>
</dbReference>
<dbReference type="PRINTS" id="PR00723">
    <property type="entry name" value="SUBTILISIN"/>
</dbReference>
<evidence type="ECO:0000313" key="8">
    <source>
        <dbReference type="EMBL" id="MBD7909344.1"/>
    </source>
</evidence>
<dbReference type="Gene3D" id="3.40.50.200">
    <property type="entry name" value="Peptidase S8/S53 domain"/>
    <property type="match status" value="1"/>
</dbReference>
<organism evidence="8 9">
    <name type="scientific">Sporosarcina gallistercoris</name>
    <dbReference type="NCBI Taxonomy" id="2762245"/>
    <lineage>
        <taxon>Bacteria</taxon>
        <taxon>Bacillati</taxon>
        <taxon>Bacillota</taxon>
        <taxon>Bacilli</taxon>
        <taxon>Bacillales</taxon>
        <taxon>Caryophanaceae</taxon>
        <taxon>Sporosarcina</taxon>
    </lineage>
</organism>
<evidence type="ECO:0000256" key="3">
    <source>
        <dbReference type="ARBA" id="ARBA00022801"/>
    </source>
</evidence>
<dbReference type="PROSITE" id="PS00137">
    <property type="entry name" value="SUBTILASE_HIS"/>
    <property type="match status" value="1"/>
</dbReference>
<evidence type="ECO:0000256" key="6">
    <source>
        <dbReference type="SAM" id="SignalP"/>
    </source>
</evidence>
<dbReference type="InterPro" id="IPR023828">
    <property type="entry name" value="Peptidase_S8_Ser-AS"/>
</dbReference>
<sequence>MGKTCFRFPFVAAILVSTVTLLSGNQVFAEMETSPVQTTLAKGTQSELLVQYVDVPKSIATAPSIPAETESVMDIAPSVQLYSFETISDMKEAAAQLKHQPLVERVEPNYERTLSVVANDPYYRNQWGIPHVKAPILWNLPREQAGSAVVAVIDSGIDSSIPDFKGRIAPGGYNFVDKSNNVNDSLGHGTSVSGIIASVMNNQYGITGISGPYNVSVLPLKTIRDDGTGTVSMNIQAIDYAIQKHVDAINISQGGITPSQIEEDAIHRAAEAGILIVASAGNNAEKGNPIMYPAAYDEVLSVASINEMSQHSAFSTYNPGVDISAPGERIAANHPGGSIVSASGTSFSAPIVAGAAAMAIANIPDISPAQLTELLTTTATDLGVQGKDPYYGAGMLNLESMATMISKEITEKRVIHPTSIQLNQSMLSLTVGNPVTRSSASLKATVLPENATNSLVTWTSSDPTVAAVDETGAVSALNEGKTIVTAKTADGGLTATATVTVTRIQPFTGDFPDMTIDNAKIFSVKFNTPLKTDWNYGKDITISRNADGSDVTSGVSVQVDPSNPRILYIAPVGHWEKGTFYLTIKKGLPASSGKTLIRDTKLKFIVNE</sequence>
<dbReference type="SUPFAM" id="SSF49373">
    <property type="entry name" value="Invasin/intimin cell-adhesion fragments"/>
    <property type="match status" value="1"/>
</dbReference>
<dbReference type="Pfam" id="PF00082">
    <property type="entry name" value="Peptidase_S8"/>
    <property type="match status" value="1"/>
</dbReference>
<keyword evidence="6" id="KW-0732">Signal</keyword>
<keyword evidence="9" id="KW-1185">Reference proteome</keyword>
<keyword evidence="2 5" id="KW-0645">Protease</keyword>
<keyword evidence="4 5" id="KW-0720">Serine protease</keyword>
<dbReference type="InterPro" id="IPR050131">
    <property type="entry name" value="Peptidase_S8_subtilisin-like"/>
</dbReference>
<evidence type="ECO:0000256" key="2">
    <source>
        <dbReference type="ARBA" id="ARBA00022670"/>
    </source>
</evidence>